<dbReference type="Proteomes" id="UP000199060">
    <property type="component" value="Unassembled WGS sequence"/>
</dbReference>
<dbReference type="STRING" id="686796.SAMN04488104_1001184"/>
<reference evidence="2" key="1">
    <citation type="submission" date="2016-10" db="EMBL/GenBank/DDBJ databases">
        <authorList>
            <person name="Varghese N."/>
            <person name="Submissions S."/>
        </authorList>
    </citation>
    <scope>NUCLEOTIDE SEQUENCE [LARGE SCALE GENOMIC DNA]</scope>
    <source>
        <strain evidence="2">DSM 23095</strain>
    </source>
</reference>
<gene>
    <name evidence="1" type="ORF">SAMN04488104_1001184</name>
</gene>
<evidence type="ECO:0000313" key="2">
    <source>
        <dbReference type="Proteomes" id="UP000199060"/>
    </source>
</evidence>
<proteinExistence type="predicted"/>
<evidence type="ECO:0008006" key="3">
    <source>
        <dbReference type="Google" id="ProtNLM"/>
    </source>
</evidence>
<dbReference type="AlphaFoldDB" id="A0A1G6MH28"/>
<evidence type="ECO:0000313" key="1">
    <source>
        <dbReference type="EMBL" id="SDC54780.1"/>
    </source>
</evidence>
<sequence>MVFCLGLSFESFGQNLRIGFGLVDETSFSNSVVQIDSVTVFEDPRQGSSDLMPFIKIELPFSKRFYSSIGVQFYQSWVDLRAKYTSKSFPEHIPYSSKGWLGPVNNFEFPVGISYLLVQKNQFKLFLELSAVPVWSIQDFEPFDLEVPQGIDWTQEILDVINAVETIPDPFYMNYQYGISVEYKRFGLTLFRTANMSRSISTDYELYGQSYNFQRRIRSTRIGLYYSFGMQKKEKN</sequence>
<protein>
    <recommendedName>
        <fullName evidence="3">Outer membrane protein beta-barrel domain-containing protein</fullName>
    </recommendedName>
</protein>
<keyword evidence="2" id="KW-1185">Reference proteome</keyword>
<dbReference type="EMBL" id="FNAC01000001">
    <property type="protein sequence ID" value="SDC54780.1"/>
    <property type="molecule type" value="Genomic_DNA"/>
</dbReference>
<accession>A0A1G6MH28</accession>
<name>A0A1G6MH28_9BACT</name>
<organism evidence="1 2">
    <name type="scientific">Algoriphagus faecimaris</name>
    <dbReference type="NCBI Taxonomy" id="686796"/>
    <lineage>
        <taxon>Bacteria</taxon>
        <taxon>Pseudomonadati</taxon>
        <taxon>Bacteroidota</taxon>
        <taxon>Cytophagia</taxon>
        <taxon>Cytophagales</taxon>
        <taxon>Cyclobacteriaceae</taxon>
        <taxon>Algoriphagus</taxon>
    </lineage>
</organism>